<organism evidence="1 2">
    <name type="scientific">Candidatus Coatesbacteria bacterium 4484_99</name>
    <dbReference type="NCBI Taxonomy" id="1970774"/>
    <lineage>
        <taxon>Bacteria</taxon>
        <taxon>Candidatus Coatesiibacteriota</taxon>
    </lineage>
</organism>
<dbReference type="AlphaFoldDB" id="A0A1W9S0P4"/>
<name>A0A1W9S0P4_9BACT</name>
<protein>
    <submittedName>
        <fullName evidence="1">Uncharacterized protein</fullName>
    </submittedName>
</protein>
<evidence type="ECO:0000313" key="2">
    <source>
        <dbReference type="Proteomes" id="UP000192611"/>
    </source>
</evidence>
<evidence type="ECO:0000313" key="1">
    <source>
        <dbReference type="EMBL" id="OQX90363.1"/>
    </source>
</evidence>
<accession>A0A1W9S0P4</accession>
<dbReference type="Proteomes" id="UP000192611">
    <property type="component" value="Unassembled WGS sequence"/>
</dbReference>
<dbReference type="EMBL" id="NATQ01000064">
    <property type="protein sequence ID" value="OQX90363.1"/>
    <property type="molecule type" value="Genomic_DNA"/>
</dbReference>
<comment type="caution">
    <text evidence="1">The sequence shown here is derived from an EMBL/GenBank/DDBJ whole genome shotgun (WGS) entry which is preliminary data.</text>
</comment>
<feature type="non-terminal residue" evidence="1">
    <location>
        <position position="105"/>
    </location>
</feature>
<sequence length="105" mass="12263">MKKAIKILSILILLNLMWVSLLFAQEEVEEETPIVKREGGVIEFEAMEIIGRIDRPVSLVLERTNPTFEKITFERSFMDDILRPIDKEEFEKKVKMTKFDAVAHP</sequence>
<proteinExistence type="predicted"/>
<reference evidence="2" key="1">
    <citation type="submission" date="2017-03" db="EMBL/GenBank/DDBJ databases">
        <title>Novel pathways for hydrocarbon cycling and metabolic interdependencies in hydrothermal sediment communities.</title>
        <authorList>
            <person name="Dombrowski N."/>
            <person name="Seitz K."/>
            <person name="Teske A."/>
            <person name="Baker B."/>
        </authorList>
    </citation>
    <scope>NUCLEOTIDE SEQUENCE [LARGE SCALE GENOMIC DNA]</scope>
</reference>
<gene>
    <name evidence="1" type="ORF">B6D57_03570</name>
</gene>